<name>A0A426Y5K6_ENSVE</name>
<proteinExistence type="predicted"/>
<organism evidence="1 2">
    <name type="scientific">Ensete ventricosum</name>
    <name type="common">Abyssinian banana</name>
    <name type="synonym">Musa ensete</name>
    <dbReference type="NCBI Taxonomy" id="4639"/>
    <lineage>
        <taxon>Eukaryota</taxon>
        <taxon>Viridiplantae</taxon>
        <taxon>Streptophyta</taxon>
        <taxon>Embryophyta</taxon>
        <taxon>Tracheophyta</taxon>
        <taxon>Spermatophyta</taxon>
        <taxon>Magnoliopsida</taxon>
        <taxon>Liliopsida</taxon>
        <taxon>Zingiberales</taxon>
        <taxon>Musaceae</taxon>
        <taxon>Ensete</taxon>
    </lineage>
</organism>
<dbReference type="EMBL" id="AMZH03014798">
    <property type="protein sequence ID" value="RRT47036.1"/>
    <property type="molecule type" value="Genomic_DNA"/>
</dbReference>
<reference evidence="1 2" key="1">
    <citation type="journal article" date="2014" name="Agronomy (Basel)">
        <title>A Draft Genome Sequence for Ensete ventricosum, the Drought-Tolerant Tree Against Hunger.</title>
        <authorList>
            <person name="Harrison J."/>
            <person name="Moore K.A."/>
            <person name="Paszkiewicz K."/>
            <person name="Jones T."/>
            <person name="Grant M."/>
            <person name="Ambacheew D."/>
            <person name="Muzemil S."/>
            <person name="Studholme D.J."/>
        </authorList>
    </citation>
    <scope>NUCLEOTIDE SEQUENCE [LARGE SCALE GENOMIC DNA]</scope>
</reference>
<protein>
    <submittedName>
        <fullName evidence="1">Uncharacterized protein</fullName>
    </submittedName>
</protein>
<comment type="caution">
    <text evidence="1">The sequence shown here is derived from an EMBL/GenBank/DDBJ whole genome shotgun (WGS) entry which is preliminary data.</text>
</comment>
<dbReference type="AlphaFoldDB" id="A0A426Y5K6"/>
<sequence length="71" mass="7838">MHRAGGDEIGGTLHVEAGGIVMRATLSLSKIDISVIFRSKREEKGSRSILVLLTNRHLGDIQIRKVVFLKI</sequence>
<evidence type="ECO:0000313" key="1">
    <source>
        <dbReference type="EMBL" id="RRT47036.1"/>
    </source>
</evidence>
<accession>A0A426Y5K6</accession>
<evidence type="ECO:0000313" key="2">
    <source>
        <dbReference type="Proteomes" id="UP000287651"/>
    </source>
</evidence>
<gene>
    <name evidence="1" type="ORF">B296_00034868</name>
</gene>
<dbReference type="Proteomes" id="UP000287651">
    <property type="component" value="Unassembled WGS sequence"/>
</dbReference>